<proteinExistence type="predicted"/>
<protein>
    <submittedName>
        <fullName evidence="1">Uncharacterized protein</fullName>
    </submittedName>
</protein>
<accession>A0ABS8V5W8</accession>
<evidence type="ECO:0000313" key="2">
    <source>
        <dbReference type="Proteomes" id="UP000823775"/>
    </source>
</evidence>
<organism evidence="1 2">
    <name type="scientific">Datura stramonium</name>
    <name type="common">Jimsonweed</name>
    <name type="synonym">Common thornapple</name>
    <dbReference type="NCBI Taxonomy" id="4076"/>
    <lineage>
        <taxon>Eukaryota</taxon>
        <taxon>Viridiplantae</taxon>
        <taxon>Streptophyta</taxon>
        <taxon>Embryophyta</taxon>
        <taxon>Tracheophyta</taxon>
        <taxon>Spermatophyta</taxon>
        <taxon>Magnoliopsida</taxon>
        <taxon>eudicotyledons</taxon>
        <taxon>Gunneridae</taxon>
        <taxon>Pentapetalae</taxon>
        <taxon>asterids</taxon>
        <taxon>lamiids</taxon>
        <taxon>Solanales</taxon>
        <taxon>Solanaceae</taxon>
        <taxon>Solanoideae</taxon>
        <taxon>Datureae</taxon>
        <taxon>Datura</taxon>
    </lineage>
</organism>
<name>A0ABS8V5W8_DATST</name>
<dbReference type="EMBL" id="JACEIK010003447">
    <property type="protein sequence ID" value="MCD9641746.1"/>
    <property type="molecule type" value="Genomic_DNA"/>
</dbReference>
<sequence>MARDIAILPEIWTEEMSTLATLVGITIGSGKNHCLGLYSLMLAGFRSQTCIFKWNIFYKATNNSSGAELHQHQSLPRITNRDQDVSVAFVAMRPTRMSSLLMEIFVSNSARALDLVSEDFVARSFFLAIIWYTMQKSK</sequence>
<reference evidence="1 2" key="1">
    <citation type="journal article" date="2021" name="BMC Genomics">
        <title>Datura genome reveals duplications of psychoactive alkaloid biosynthetic genes and high mutation rate following tissue culture.</title>
        <authorList>
            <person name="Rajewski A."/>
            <person name="Carter-House D."/>
            <person name="Stajich J."/>
            <person name="Litt A."/>
        </authorList>
    </citation>
    <scope>NUCLEOTIDE SEQUENCE [LARGE SCALE GENOMIC DNA]</scope>
    <source>
        <strain evidence="1">AR-01</strain>
    </source>
</reference>
<keyword evidence="2" id="KW-1185">Reference proteome</keyword>
<evidence type="ECO:0000313" key="1">
    <source>
        <dbReference type="EMBL" id="MCD9641746.1"/>
    </source>
</evidence>
<dbReference type="Proteomes" id="UP000823775">
    <property type="component" value="Unassembled WGS sequence"/>
</dbReference>
<comment type="caution">
    <text evidence="1">The sequence shown here is derived from an EMBL/GenBank/DDBJ whole genome shotgun (WGS) entry which is preliminary data.</text>
</comment>
<gene>
    <name evidence="1" type="ORF">HAX54_028173</name>
</gene>